<dbReference type="Proteomes" id="UP001209878">
    <property type="component" value="Unassembled WGS sequence"/>
</dbReference>
<proteinExistence type="predicted"/>
<gene>
    <name evidence="2" type="ORF">NP493_1285g00041</name>
</gene>
<keyword evidence="3" id="KW-1185">Reference proteome</keyword>
<accession>A0AAD9KB52</accession>
<evidence type="ECO:0000259" key="1">
    <source>
        <dbReference type="Pfam" id="PF00078"/>
    </source>
</evidence>
<dbReference type="EMBL" id="JAODUO010001285">
    <property type="protein sequence ID" value="KAK2167233.1"/>
    <property type="molecule type" value="Genomic_DNA"/>
</dbReference>
<feature type="domain" description="Reverse transcriptase" evidence="1">
    <location>
        <begin position="13"/>
        <end position="103"/>
    </location>
</feature>
<dbReference type="PANTHER" id="PTHR19446">
    <property type="entry name" value="REVERSE TRANSCRIPTASES"/>
    <property type="match status" value="1"/>
</dbReference>
<protein>
    <recommendedName>
        <fullName evidence="1">Reverse transcriptase domain-containing protein</fullName>
    </recommendedName>
</protein>
<dbReference type="AlphaFoldDB" id="A0AAD9KB52"/>
<dbReference type="Pfam" id="PF00078">
    <property type="entry name" value="RVT_1"/>
    <property type="match status" value="1"/>
</dbReference>
<evidence type="ECO:0000313" key="2">
    <source>
        <dbReference type="EMBL" id="KAK2167233.1"/>
    </source>
</evidence>
<organism evidence="2 3">
    <name type="scientific">Ridgeia piscesae</name>
    <name type="common">Tubeworm</name>
    <dbReference type="NCBI Taxonomy" id="27915"/>
    <lineage>
        <taxon>Eukaryota</taxon>
        <taxon>Metazoa</taxon>
        <taxon>Spiralia</taxon>
        <taxon>Lophotrochozoa</taxon>
        <taxon>Annelida</taxon>
        <taxon>Polychaeta</taxon>
        <taxon>Sedentaria</taxon>
        <taxon>Canalipalpata</taxon>
        <taxon>Sabellida</taxon>
        <taxon>Siboglinidae</taxon>
        <taxon>Ridgeia</taxon>
    </lineage>
</organism>
<reference evidence="2" key="1">
    <citation type="journal article" date="2023" name="Mol. Biol. Evol.">
        <title>Third-Generation Sequencing Reveals the Adaptive Role of the Epigenome in Three Deep-Sea Polychaetes.</title>
        <authorList>
            <person name="Perez M."/>
            <person name="Aroh O."/>
            <person name="Sun Y."/>
            <person name="Lan Y."/>
            <person name="Juniper S.K."/>
            <person name="Young C.R."/>
            <person name="Angers B."/>
            <person name="Qian P.Y."/>
        </authorList>
    </citation>
    <scope>NUCLEOTIDE SEQUENCE</scope>
    <source>
        <strain evidence="2">R07B-5</strain>
    </source>
</reference>
<name>A0AAD9KB52_RIDPI</name>
<dbReference type="InterPro" id="IPR000477">
    <property type="entry name" value="RT_dom"/>
</dbReference>
<evidence type="ECO:0000313" key="3">
    <source>
        <dbReference type="Proteomes" id="UP001209878"/>
    </source>
</evidence>
<comment type="caution">
    <text evidence="2">The sequence shown here is derived from an EMBL/GenBank/DDBJ whole genome shotgun (WGS) entry which is preliminary data.</text>
</comment>
<sequence>MPADCYKNAPVDISLLSIAGKIFARILLNRRSTHITPKVVPETQCGFVGNRSALDMIFCRRQLQEKCIEQDRPLYMVFVDFSKAFETVGRTGLWQLLRKYGCPVHNYDRGTTYRDDGEC</sequence>